<evidence type="ECO:0000256" key="2">
    <source>
        <dbReference type="SAM" id="SignalP"/>
    </source>
</evidence>
<evidence type="ECO:0000256" key="1">
    <source>
        <dbReference type="ARBA" id="ARBA00022801"/>
    </source>
</evidence>
<dbReference type="PROSITE" id="PS51257">
    <property type="entry name" value="PROKAR_LIPOPROTEIN"/>
    <property type="match status" value="1"/>
</dbReference>
<feature type="domain" description="BD-FAE-like" evidence="3">
    <location>
        <begin position="51"/>
        <end position="238"/>
    </location>
</feature>
<dbReference type="InterPro" id="IPR029058">
    <property type="entry name" value="AB_hydrolase_fold"/>
</dbReference>
<feature type="signal peptide" evidence="2">
    <location>
        <begin position="1"/>
        <end position="24"/>
    </location>
</feature>
<keyword evidence="5" id="KW-1185">Reference proteome</keyword>
<dbReference type="PANTHER" id="PTHR48081">
    <property type="entry name" value="AB HYDROLASE SUPERFAMILY PROTEIN C4A8.06C"/>
    <property type="match status" value="1"/>
</dbReference>
<accession>A0ABQ1PUE3</accession>
<protein>
    <submittedName>
        <fullName evidence="4">Esterase</fullName>
    </submittedName>
</protein>
<dbReference type="InterPro" id="IPR049492">
    <property type="entry name" value="BD-FAE-like_dom"/>
</dbReference>
<keyword evidence="1" id="KW-0378">Hydrolase</keyword>
<dbReference type="Gene3D" id="3.40.50.1820">
    <property type="entry name" value="alpha/beta hydrolase"/>
    <property type="match status" value="1"/>
</dbReference>
<dbReference type="EMBL" id="BMFF01000004">
    <property type="protein sequence ID" value="GGD03775.1"/>
    <property type="molecule type" value="Genomic_DNA"/>
</dbReference>
<proteinExistence type="predicted"/>
<dbReference type="SUPFAM" id="SSF53474">
    <property type="entry name" value="alpha/beta-Hydrolases"/>
    <property type="match status" value="1"/>
</dbReference>
<keyword evidence="2" id="KW-0732">Signal</keyword>
<name>A0ABQ1PUE3_9GAMM</name>
<organism evidence="4 5">
    <name type="scientific">Halopseudomonas salina</name>
    <dbReference type="NCBI Taxonomy" id="1323744"/>
    <lineage>
        <taxon>Bacteria</taxon>
        <taxon>Pseudomonadati</taxon>
        <taxon>Pseudomonadota</taxon>
        <taxon>Gammaproteobacteria</taxon>
        <taxon>Pseudomonadales</taxon>
        <taxon>Pseudomonadaceae</taxon>
        <taxon>Halopseudomonas</taxon>
    </lineage>
</organism>
<evidence type="ECO:0000259" key="3">
    <source>
        <dbReference type="Pfam" id="PF20434"/>
    </source>
</evidence>
<evidence type="ECO:0000313" key="4">
    <source>
        <dbReference type="EMBL" id="GGD03775.1"/>
    </source>
</evidence>
<dbReference type="InterPro" id="IPR050300">
    <property type="entry name" value="GDXG_lipolytic_enzyme"/>
</dbReference>
<dbReference type="PANTHER" id="PTHR48081:SF9">
    <property type="entry name" value="CARBOXYLESTERASE"/>
    <property type="match status" value="1"/>
</dbReference>
<feature type="chain" id="PRO_5045826251" evidence="2">
    <location>
        <begin position="25"/>
        <end position="293"/>
    </location>
</feature>
<comment type="caution">
    <text evidence="4">The sequence shown here is derived from an EMBL/GenBank/DDBJ whole genome shotgun (WGS) entry which is preliminary data.</text>
</comment>
<gene>
    <name evidence="4" type="ORF">GCM10007418_23590</name>
</gene>
<dbReference type="Pfam" id="PF20434">
    <property type="entry name" value="BD-FAE"/>
    <property type="match status" value="1"/>
</dbReference>
<evidence type="ECO:0000313" key="5">
    <source>
        <dbReference type="Proteomes" id="UP000638188"/>
    </source>
</evidence>
<sequence>MSIRSAKILLALLAVLSTACSPLAPVNLLVPDDTYILLPDQAYGENDRQKLDVYMPLEGVAEAPVVVFFYGGSWRNGDRADYAFVGEALASRGIITVVADYRVYPEVTYPAFVEDSAAATAWVRKQQDTWQTRRQPLFVMGHSAGAYNAAMLALDERWLGEHGMSPQHLAGWIGLSGPYEFLPIINPDVKPIFHHPDTPETSQPYYHARPQSPPALLMAATPDKLVDPQRNTGQLTEKLRSAGTAVETHYYESLHHLTIIVVMADPLQWWEPVVDQVQEFVMRHSSSSSAADS</sequence>
<reference evidence="5" key="1">
    <citation type="journal article" date="2019" name="Int. J. Syst. Evol. Microbiol.">
        <title>The Global Catalogue of Microorganisms (GCM) 10K type strain sequencing project: providing services to taxonomists for standard genome sequencing and annotation.</title>
        <authorList>
            <consortium name="The Broad Institute Genomics Platform"/>
            <consortium name="The Broad Institute Genome Sequencing Center for Infectious Disease"/>
            <person name="Wu L."/>
            <person name="Ma J."/>
        </authorList>
    </citation>
    <scope>NUCLEOTIDE SEQUENCE [LARGE SCALE GENOMIC DNA]</scope>
    <source>
        <strain evidence="5">CGMCC 1.12482</strain>
    </source>
</reference>
<dbReference type="Proteomes" id="UP000638188">
    <property type="component" value="Unassembled WGS sequence"/>
</dbReference>
<dbReference type="RefSeq" id="WP_150276815.1">
    <property type="nucleotide sequence ID" value="NZ_BMFF01000004.1"/>
</dbReference>